<dbReference type="SMART" id="SM00382">
    <property type="entry name" value="AAA"/>
    <property type="match status" value="1"/>
</dbReference>
<keyword evidence="2" id="KW-0592">Phosphate transport</keyword>
<reference evidence="6 7" key="1">
    <citation type="submission" date="2020-08" db="EMBL/GenBank/DDBJ databases">
        <title>Bridging the membrane lipid divide: bacteria of the FCB group superphylum have the potential to synthesize archaeal ether lipids.</title>
        <authorList>
            <person name="Villanueva L."/>
            <person name="Von Meijenfeldt F.A.B."/>
            <person name="Westbye A.B."/>
            <person name="Yadav S."/>
            <person name="Hopmans E.C."/>
            <person name="Dutilh B.E."/>
            <person name="Sinninghe Damste J.S."/>
        </authorList>
    </citation>
    <scope>NUCLEOTIDE SEQUENCE [LARGE SCALE GENOMIC DNA]</scope>
    <source>
        <strain evidence="6">NIOZ-UU82</strain>
    </source>
</reference>
<protein>
    <submittedName>
        <fullName evidence="6">ATP-binding cassette domain-containing protein</fullName>
    </submittedName>
</protein>
<dbReference type="PROSITE" id="PS50893">
    <property type="entry name" value="ABC_TRANSPORTER_2"/>
    <property type="match status" value="1"/>
</dbReference>
<dbReference type="InterPro" id="IPR003593">
    <property type="entry name" value="AAA+_ATPase"/>
</dbReference>
<comment type="caution">
    <text evidence="6">The sequence shown here is derived from an EMBL/GenBank/DDBJ whole genome shotgun (WGS) entry which is preliminary data.</text>
</comment>
<sequence>MVLKEINGELEERAITTIIGPSGVGKTTLLMVLNRLYESIPDCRVKGRVEMKLNGRYVDIHKLPITVLRKRVGMVFQVPNPLPMSIYKNVAFPLKLSNVKDKIIIEERVKEALKDAFLWDEVKDRLNDSALELSGGQQQRLCIARAMIMRPEVLLLDEPTSSLDMEAALKITRLLVDLKKKCTLVVVSHYADLTRRISDHVLTLKDGYLHTNSKMMAAPEENNMTDDIE</sequence>
<accession>A0A8J6N5K2</accession>
<dbReference type="GO" id="GO:0035435">
    <property type="term" value="P:phosphate ion transmembrane transport"/>
    <property type="evidence" value="ECO:0007669"/>
    <property type="project" value="InterPro"/>
</dbReference>
<keyword evidence="4 6" id="KW-0067">ATP-binding</keyword>
<dbReference type="GO" id="GO:0016020">
    <property type="term" value="C:membrane"/>
    <property type="evidence" value="ECO:0007669"/>
    <property type="project" value="InterPro"/>
</dbReference>
<dbReference type="Gene3D" id="3.40.50.300">
    <property type="entry name" value="P-loop containing nucleotide triphosphate hydrolases"/>
    <property type="match status" value="1"/>
</dbReference>
<dbReference type="InterPro" id="IPR005670">
    <property type="entry name" value="PstB-like"/>
</dbReference>
<evidence type="ECO:0000313" key="6">
    <source>
        <dbReference type="EMBL" id="MBC8199281.1"/>
    </source>
</evidence>
<dbReference type="SUPFAM" id="SSF52540">
    <property type="entry name" value="P-loop containing nucleoside triphosphate hydrolases"/>
    <property type="match status" value="1"/>
</dbReference>
<proteinExistence type="predicted"/>
<dbReference type="AlphaFoldDB" id="A0A8J6N5K2"/>
<keyword evidence="1" id="KW-0813">Transport</keyword>
<evidence type="ECO:0000259" key="5">
    <source>
        <dbReference type="PROSITE" id="PS50893"/>
    </source>
</evidence>
<dbReference type="Pfam" id="PF00005">
    <property type="entry name" value="ABC_tran"/>
    <property type="match status" value="1"/>
</dbReference>
<evidence type="ECO:0000256" key="2">
    <source>
        <dbReference type="ARBA" id="ARBA00022592"/>
    </source>
</evidence>
<dbReference type="PROSITE" id="PS00211">
    <property type="entry name" value="ABC_TRANSPORTER_1"/>
    <property type="match status" value="1"/>
</dbReference>
<dbReference type="PANTHER" id="PTHR43423:SF1">
    <property type="entry name" value="ABC TRANSPORTER I FAMILY MEMBER 17"/>
    <property type="match status" value="1"/>
</dbReference>
<evidence type="ECO:0000256" key="4">
    <source>
        <dbReference type="ARBA" id="ARBA00022840"/>
    </source>
</evidence>
<name>A0A8J6N5K2_9BACT</name>
<gene>
    <name evidence="6" type="ORF">H8E80_04455</name>
</gene>
<dbReference type="GO" id="GO:0005524">
    <property type="term" value="F:ATP binding"/>
    <property type="evidence" value="ECO:0007669"/>
    <property type="project" value="UniProtKB-KW"/>
</dbReference>
<dbReference type="GO" id="GO:0016887">
    <property type="term" value="F:ATP hydrolysis activity"/>
    <property type="evidence" value="ECO:0007669"/>
    <property type="project" value="InterPro"/>
</dbReference>
<evidence type="ECO:0000313" key="7">
    <source>
        <dbReference type="Proteomes" id="UP000603545"/>
    </source>
</evidence>
<dbReference type="CDD" id="cd03260">
    <property type="entry name" value="ABC_PstB_phosphate_transporter"/>
    <property type="match status" value="1"/>
</dbReference>
<organism evidence="6 7">
    <name type="scientific">Candidatus Desulfaltia bathyphila</name>
    <dbReference type="NCBI Taxonomy" id="2841697"/>
    <lineage>
        <taxon>Bacteria</taxon>
        <taxon>Pseudomonadati</taxon>
        <taxon>Thermodesulfobacteriota</taxon>
        <taxon>Desulfobacteria</taxon>
        <taxon>Desulfobacterales</taxon>
        <taxon>Desulfobacterales incertae sedis</taxon>
        <taxon>Candidatus Desulfaltia</taxon>
    </lineage>
</organism>
<keyword evidence="3" id="KW-0547">Nucleotide-binding</keyword>
<dbReference type="EMBL" id="JACNLL010000044">
    <property type="protein sequence ID" value="MBC8199281.1"/>
    <property type="molecule type" value="Genomic_DNA"/>
</dbReference>
<dbReference type="InterPro" id="IPR017871">
    <property type="entry name" value="ABC_transporter-like_CS"/>
</dbReference>
<feature type="domain" description="ABC transporter" evidence="5">
    <location>
        <begin position="1"/>
        <end position="228"/>
    </location>
</feature>
<dbReference type="PANTHER" id="PTHR43423">
    <property type="entry name" value="ABC TRANSPORTER I FAMILY MEMBER 17"/>
    <property type="match status" value="1"/>
</dbReference>
<dbReference type="InterPro" id="IPR003439">
    <property type="entry name" value="ABC_transporter-like_ATP-bd"/>
</dbReference>
<evidence type="ECO:0000256" key="1">
    <source>
        <dbReference type="ARBA" id="ARBA00022448"/>
    </source>
</evidence>
<dbReference type="GO" id="GO:0005315">
    <property type="term" value="F:phosphate transmembrane transporter activity"/>
    <property type="evidence" value="ECO:0007669"/>
    <property type="project" value="InterPro"/>
</dbReference>
<dbReference type="Proteomes" id="UP000603545">
    <property type="component" value="Unassembled WGS sequence"/>
</dbReference>
<dbReference type="InterPro" id="IPR027417">
    <property type="entry name" value="P-loop_NTPase"/>
</dbReference>
<evidence type="ECO:0000256" key="3">
    <source>
        <dbReference type="ARBA" id="ARBA00022741"/>
    </source>
</evidence>